<organism evidence="2 3">
    <name type="scientific">Syntrophus aciditrophicus (strain SB)</name>
    <dbReference type="NCBI Taxonomy" id="56780"/>
    <lineage>
        <taxon>Bacteria</taxon>
        <taxon>Pseudomonadati</taxon>
        <taxon>Thermodesulfobacteriota</taxon>
        <taxon>Syntrophia</taxon>
        <taxon>Syntrophales</taxon>
        <taxon>Syntrophaceae</taxon>
        <taxon>Syntrophus</taxon>
    </lineage>
</organism>
<dbReference type="SUPFAM" id="SSF48452">
    <property type="entry name" value="TPR-like"/>
    <property type="match status" value="1"/>
</dbReference>
<evidence type="ECO:0000313" key="3">
    <source>
        <dbReference type="Proteomes" id="UP000001933"/>
    </source>
</evidence>
<accession>Q2LWS4</accession>
<dbReference type="RefSeq" id="WP_011418557.1">
    <property type="nucleotide sequence ID" value="NC_007759.1"/>
</dbReference>
<dbReference type="Proteomes" id="UP000001933">
    <property type="component" value="Chromosome"/>
</dbReference>
<dbReference type="AlphaFoldDB" id="Q2LWS4"/>
<dbReference type="InterPro" id="IPR002885">
    <property type="entry name" value="PPR_rpt"/>
</dbReference>
<protein>
    <submittedName>
        <fullName evidence="2">Hypothetical cytosolic protein</fullName>
    </submittedName>
</protein>
<dbReference type="PROSITE" id="PS50005">
    <property type="entry name" value="TPR"/>
    <property type="match status" value="1"/>
</dbReference>
<reference evidence="2 3" key="1">
    <citation type="journal article" date="2007" name="Proc. Natl. Acad. Sci. U.S.A.">
        <title>The genome of Syntrophus aciditrophicus: life at the thermodynamic limit of microbial growth.</title>
        <authorList>
            <person name="McInerney M.J."/>
            <person name="Rohlin L."/>
            <person name="Mouttaki H."/>
            <person name="Kim U."/>
            <person name="Krupp R.S."/>
            <person name="Rios-Hernandez L."/>
            <person name="Sieber J."/>
            <person name="Struchtemeyer C.G."/>
            <person name="Bhattacharyya A."/>
            <person name="Campbell J.W."/>
            <person name="Gunsalus R.P."/>
        </authorList>
    </citation>
    <scope>NUCLEOTIDE SEQUENCE [LARGE SCALE GENOMIC DNA]</scope>
    <source>
        <strain evidence="2 3">SB</strain>
    </source>
</reference>
<keyword evidence="3" id="KW-1185">Reference proteome</keyword>
<dbReference type="Pfam" id="PF13428">
    <property type="entry name" value="TPR_14"/>
    <property type="match status" value="1"/>
</dbReference>
<evidence type="ECO:0000256" key="1">
    <source>
        <dbReference type="PROSITE-ProRule" id="PRU00339"/>
    </source>
</evidence>
<evidence type="ECO:0000313" key="2">
    <source>
        <dbReference type="EMBL" id="ABC78538.1"/>
    </source>
</evidence>
<dbReference type="Pfam" id="PF13181">
    <property type="entry name" value="TPR_8"/>
    <property type="match status" value="1"/>
</dbReference>
<dbReference type="InterPro" id="IPR011990">
    <property type="entry name" value="TPR-like_helical_dom_sf"/>
</dbReference>
<dbReference type="Gene3D" id="1.25.40.10">
    <property type="entry name" value="Tetratricopeptide repeat domain"/>
    <property type="match status" value="2"/>
</dbReference>
<dbReference type="OrthoDB" id="9773829at2"/>
<dbReference type="EMBL" id="CP000252">
    <property type="protein sequence ID" value="ABC78538.1"/>
    <property type="molecule type" value="Genomic_DNA"/>
</dbReference>
<sequence>MDRAEFLSRTQTLLEQDAFESALDEAKRRLDRNPGDIDALIVQCHACTRLGKLEEASAVIDEVEKTILEMSRVFVSMGDICFKGGLNQEAVKFYRRFLELNPGSDLSRDISGKLKLIESDSPDFTPEADHRETFEHPVTAGFQTLTLVDLYLRQGHLDEAEALLEQMMARNPDSSTLREKLAAVRSATGVQAAKGMNPRQKKKVIEKLGKWLDLLQRRRSYAI</sequence>
<gene>
    <name evidence="2" type="ORF">SYN_01770</name>
</gene>
<dbReference type="HOGENOM" id="CLU_1049080_0_0_7"/>
<keyword evidence="1" id="KW-0802">TPR repeat</keyword>
<dbReference type="InParanoid" id="Q2LWS4"/>
<dbReference type="STRING" id="56780.SYN_01770"/>
<proteinExistence type="predicted"/>
<dbReference type="KEGG" id="sat:SYN_01770"/>
<feature type="repeat" description="TPR" evidence="1">
    <location>
        <begin position="71"/>
        <end position="104"/>
    </location>
</feature>
<dbReference type="eggNOG" id="COG0457">
    <property type="taxonomic scope" value="Bacteria"/>
</dbReference>
<dbReference type="NCBIfam" id="TIGR00756">
    <property type="entry name" value="PPR"/>
    <property type="match status" value="1"/>
</dbReference>
<dbReference type="InterPro" id="IPR019734">
    <property type="entry name" value="TPR_rpt"/>
</dbReference>
<name>Q2LWS4_SYNAS</name>